<proteinExistence type="inferred from homology"/>
<evidence type="ECO:0000256" key="4">
    <source>
        <dbReference type="ARBA" id="ARBA00022833"/>
    </source>
</evidence>
<evidence type="ECO:0000313" key="9">
    <source>
        <dbReference type="EMBL" id="KAK8959645.1"/>
    </source>
</evidence>
<dbReference type="InterPro" id="IPR054506">
    <property type="entry name" value="DnaA_N-like_STI"/>
</dbReference>
<dbReference type="NCBIfam" id="TIGR02397">
    <property type="entry name" value="dnaX_nterm"/>
    <property type="match status" value="1"/>
</dbReference>
<dbReference type="Proteomes" id="UP001412067">
    <property type="component" value="Unassembled WGS sequence"/>
</dbReference>
<keyword evidence="10" id="KW-1185">Reference proteome</keyword>
<feature type="region of interest" description="Disordered" evidence="7">
    <location>
        <begin position="82"/>
        <end position="107"/>
    </location>
</feature>
<keyword evidence="5" id="KW-0067">ATP-binding</keyword>
<evidence type="ECO:0000256" key="6">
    <source>
        <dbReference type="ARBA" id="ARBA00023054"/>
    </source>
</evidence>
<dbReference type="InterPro" id="IPR012763">
    <property type="entry name" value="DNA_pol_III_sug/sutau_N"/>
</dbReference>
<accession>A0ABR2M7N0</accession>
<feature type="domain" description="STICHEL DnaA-N-like alpha-beta" evidence="8">
    <location>
        <begin position="658"/>
        <end position="741"/>
    </location>
</feature>
<evidence type="ECO:0000256" key="1">
    <source>
        <dbReference type="ARBA" id="ARBA00006360"/>
    </source>
</evidence>
<sequence>MSEGRRHSVDIPLSKTLVALQRVRSLRNPPTNSMSKVAARVDNVSLGNSCVGPCLRVGELDIVEAQNYYGFEHISKTLTKRNNASKKSSIMGPRRSHSKRATLVNQPRHDGTKRILENTRCQPYTNLLEEEVDSCSGTSTSSESIISTVQKEKPEFGGWKRTPNAMHDAGRSRAGSPCLTTSELHTSRSTSGLSNADDVDVGNSNYSGCGISYCWSRTPKHKDPTFSSGIEGQDLPLLSAEGGDKIYGGIASIPESLRSLSQKYRPRSFNDLVGLNAVSKSLLHVISIGKIAPLYLFYGPRGTGKTSTARIFAATLNCLSLEDKKPCGCCQECVFLFSGRSRDVKELFATKLNHKDRIKSLLKSASLVPFKSQFKVYIIEECHFLRGEIWSAILNNVDDLARHTVFLMITSNPNKLPKTLISQCQRYHFPKVEDDDIVFKLQNICLEEGFVFEKDALSFISSKANGSLQDAETTLDQLALLGKKITLALAHELIGVVSDEELLDLLDLALSADTSNTIRRARDLMTSRIDPMQLVSQLANLIMDILSGRYHPEFSDAVGRFFGKHVVARAGIVKLRHALTILSETEKQLRTSKSQATWLTVSLLQFSTQEPSPMDVHESIECSEAVLRELAILDSSSARAIQKNFSCYVCSKLNCPGRHCNRAKLESIWRRSMPLIQSSTVRSFLLKEGSLSALHFSEGLAVATIGFCHPGHVLKAEKSWKSIENSFQNVLGCNVDIRIKLLSTSYKKKRHSFSFLSCSGKKQEMSESNMTDESPIETPMRKESFYRKCASIHDHCFSPHIKHLNADMIHYPCFFHDKEIASRNILEENDQRNGNKIHGQSVQAPIICRSESNSSKVVEEIPYAVVEETEIPPSCFARVLQRHKRFFSSGASHVICLKMCSGSKSEFSTTNKGADKAYFLAYDPHNFTPSSNAFLAYKYGEDGVPTKCSKFSSRLLCWRCPTTSSR</sequence>
<dbReference type="EMBL" id="JBBWWR010000011">
    <property type="protein sequence ID" value="KAK8959645.1"/>
    <property type="molecule type" value="Genomic_DNA"/>
</dbReference>
<evidence type="ECO:0000256" key="7">
    <source>
        <dbReference type="SAM" id="MobiDB-lite"/>
    </source>
</evidence>
<dbReference type="InterPro" id="IPR008921">
    <property type="entry name" value="DNA_pol3_clamp-load_cplx_C"/>
</dbReference>
<dbReference type="Pfam" id="PF13177">
    <property type="entry name" value="DNA_pol3_delta2"/>
    <property type="match status" value="1"/>
</dbReference>
<feature type="compositionally biased region" description="Low complexity" evidence="7">
    <location>
        <begin position="139"/>
        <end position="148"/>
    </location>
</feature>
<comment type="similarity">
    <text evidence="1">Belongs to the DnaX/STICHEL family.</text>
</comment>
<keyword evidence="2" id="KW-0479">Metal-binding</keyword>
<evidence type="ECO:0000259" key="8">
    <source>
        <dbReference type="Pfam" id="PF23007"/>
    </source>
</evidence>
<keyword evidence="3" id="KW-0547">Nucleotide-binding</keyword>
<dbReference type="Pfam" id="PF23007">
    <property type="entry name" value="DnaA_N-like_STI"/>
    <property type="match status" value="1"/>
</dbReference>
<feature type="compositionally biased region" description="Polar residues" evidence="7">
    <location>
        <begin position="178"/>
        <end position="194"/>
    </location>
</feature>
<dbReference type="PANTHER" id="PTHR11669:SF0">
    <property type="entry name" value="PROTEIN STICHEL-LIKE 2"/>
    <property type="match status" value="1"/>
</dbReference>
<gene>
    <name evidence="9" type="ORF">KSP40_PGU001575</name>
</gene>
<dbReference type="Gene3D" id="3.40.50.300">
    <property type="entry name" value="P-loop containing nucleotide triphosphate hydrolases"/>
    <property type="match status" value="1"/>
</dbReference>
<dbReference type="PANTHER" id="PTHR11669">
    <property type="entry name" value="REPLICATION FACTOR C / DNA POLYMERASE III GAMMA-TAU SUBUNIT"/>
    <property type="match status" value="1"/>
</dbReference>
<evidence type="ECO:0000313" key="10">
    <source>
        <dbReference type="Proteomes" id="UP001412067"/>
    </source>
</evidence>
<dbReference type="SUPFAM" id="SSF52540">
    <property type="entry name" value="P-loop containing nucleoside triphosphate hydrolases"/>
    <property type="match status" value="1"/>
</dbReference>
<comment type="caution">
    <text evidence="9">The sequence shown here is derived from an EMBL/GenBank/DDBJ whole genome shotgun (WGS) entry which is preliminary data.</text>
</comment>
<dbReference type="InterPro" id="IPR050238">
    <property type="entry name" value="DNA_Rep/Repair_Clamp_Loader"/>
</dbReference>
<dbReference type="InterPro" id="IPR027417">
    <property type="entry name" value="P-loop_NTPase"/>
</dbReference>
<protein>
    <recommendedName>
        <fullName evidence="8">STICHEL DnaA-N-like alpha-beta domain-containing protein</fullName>
    </recommendedName>
</protein>
<keyword evidence="6" id="KW-0175">Coiled coil</keyword>
<feature type="region of interest" description="Disordered" evidence="7">
    <location>
        <begin position="139"/>
        <end position="196"/>
    </location>
</feature>
<dbReference type="SUPFAM" id="SSF48019">
    <property type="entry name" value="post-AAA+ oligomerization domain-like"/>
    <property type="match status" value="1"/>
</dbReference>
<dbReference type="CDD" id="cd18137">
    <property type="entry name" value="HLD_clamp_pol_III_gamma_tau"/>
    <property type="match status" value="1"/>
</dbReference>
<keyword evidence="4" id="KW-0862">Zinc</keyword>
<dbReference type="InterPro" id="IPR045085">
    <property type="entry name" value="HLD_clamp_pol_III_gamma_tau"/>
</dbReference>
<evidence type="ECO:0000256" key="5">
    <source>
        <dbReference type="ARBA" id="ARBA00022840"/>
    </source>
</evidence>
<evidence type="ECO:0000256" key="3">
    <source>
        <dbReference type="ARBA" id="ARBA00022741"/>
    </source>
</evidence>
<organism evidence="9 10">
    <name type="scientific">Platanthera guangdongensis</name>
    <dbReference type="NCBI Taxonomy" id="2320717"/>
    <lineage>
        <taxon>Eukaryota</taxon>
        <taxon>Viridiplantae</taxon>
        <taxon>Streptophyta</taxon>
        <taxon>Embryophyta</taxon>
        <taxon>Tracheophyta</taxon>
        <taxon>Spermatophyta</taxon>
        <taxon>Magnoliopsida</taxon>
        <taxon>Liliopsida</taxon>
        <taxon>Asparagales</taxon>
        <taxon>Orchidaceae</taxon>
        <taxon>Orchidoideae</taxon>
        <taxon>Orchideae</taxon>
        <taxon>Orchidinae</taxon>
        <taxon>Platanthera</taxon>
    </lineage>
</organism>
<name>A0ABR2M7N0_9ASPA</name>
<evidence type="ECO:0000256" key="2">
    <source>
        <dbReference type="ARBA" id="ARBA00022723"/>
    </source>
</evidence>
<dbReference type="Gene3D" id="1.10.8.60">
    <property type="match status" value="1"/>
</dbReference>
<reference evidence="9 10" key="1">
    <citation type="journal article" date="2022" name="Nat. Plants">
        <title>Genomes of leafy and leafless Platanthera orchids illuminate the evolution of mycoheterotrophy.</title>
        <authorList>
            <person name="Li M.H."/>
            <person name="Liu K.W."/>
            <person name="Li Z."/>
            <person name="Lu H.C."/>
            <person name="Ye Q.L."/>
            <person name="Zhang D."/>
            <person name="Wang J.Y."/>
            <person name="Li Y.F."/>
            <person name="Zhong Z.M."/>
            <person name="Liu X."/>
            <person name="Yu X."/>
            <person name="Liu D.K."/>
            <person name="Tu X.D."/>
            <person name="Liu B."/>
            <person name="Hao Y."/>
            <person name="Liao X.Y."/>
            <person name="Jiang Y.T."/>
            <person name="Sun W.H."/>
            <person name="Chen J."/>
            <person name="Chen Y.Q."/>
            <person name="Ai Y."/>
            <person name="Zhai J.W."/>
            <person name="Wu S.S."/>
            <person name="Zhou Z."/>
            <person name="Hsiao Y.Y."/>
            <person name="Wu W.L."/>
            <person name="Chen Y.Y."/>
            <person name="Lin Y.F."/>
            <person name="Hsu J.L."/>
            <person name="Li C.Y."/>
            <person name="Wang Z.W."/>
            <person name="Zhao X."/>
            <person name="Zhong W.Y."/>
            <person name="Ma X.K."/>
            <person name="Ma L."/>
            <person name="Huang J."/>
            <person name="Chen G.Z."/>
            <person name="Huang M.Z."/>
            <person name="Huang L."/>
            <person name="Peng D.H."/>
            <person name="Luo Y.B."/>
            <person name="Zou S.Q."/>
            <person name="Chen S.P."/>
            <person name="Lan S."/>
            <person name="Tsai W.C."/>
            <person name="Van de Peer Y."/>
            <person name="Liu Z.J."/>
        </authorList>
    </citation>
    <scope>NUCLEOTIDE SEQUENCE [LARGE SCALE GENOMIC DNA]</scope>
    <source>
        <strain evidence="9">Lor288</strain>
    </source>
</reference>